<evidence type="ECO:0000313" key="3">
    <source>
        <dbReference type="Proteomes" id="UP000680365"/>
    </source>
</evidence>
<name>A0ABS5QM19_9BACT</name>
<reference evidence="1" key="1">
    <citation type="submission" date="2020-12" db="EMBL/GenBank/DDBJ databases">
        <authorList>
            <person name="Moreira D."/>
            <person name="Zivanovic Y."/>
            <person name="Lopez-Archilla A.I."/>
            <person name="Iniesto M."/>
            <person name="Lopez-Garcia P."/>
        </authorList>
    </citation>
    <scope>NUCLEOTIDE SEQUENCE</scope>
    <source>
        <strain evidence="1">Chiprana</strain>
    </source>
</reference>
<dbReference type="Proteomes" id="UP000680365">
    <property type="component" value="Unassembled WGS sequence"/>
</dbReference>
<evidence type="ECO:0000313" key="1">
    <source>
        <dbReference type="EMBL" id="MBS8122246.1"/>
    </source>
</evidence>
<evidence type="ECO:0000313" key="2">
    <source>
        <dbReference type="EMBL" id="MBS8122252.1"/>
    </source>
</evidence>
<proteinExistence type="predicted"/>
<gene>
    <name evidence="1" type="ORF">VAMP_222n2</name>
    <name evidence="2" type="ORF">VAMP_222n70</name>
</gene>
<dbReference type="EMBL" id="JAEDAM010000060">
    <property type="protein sequence ID" value="MBS8122246.1"/>
    <property type="molecule type" value="Genomic_DNA"/>
</dbReference>
<organism evidence="1 3">
    <name type="scientific">Candidatus Vampirococcus lugosii</name>
    <dbReference type="NCBI Taxonomy" id="2789015"/>
    <lineage>
        <taxon>Bacteria</taxon>
        <taxon>Candidatus Absconditibacteriota</taxon>
        <taxon>Vampirococcus</taxon>
    </lineage>
</organism>
<protein>
    <submittedName>
        <fullName evidence="1">Uncharacterized protein</fullName>
    </submittedName>
</protein>
<comment type="caution">
    <text evidence="1">The sequence shown here is derived from an EMBL/GenBank/DDBJ whole genome shotgun (WGS) entry which is preliminary data.</text>
</comment>
<dbReference type="EMBL" id="JAEDAM010000060">
    <property type="protein sequence ID" value="MBS8122252.1"/>
    <property type="molecule type" value="Genomic_DNA"/>
</dbReference>
<keyword evidence="3" id="KW-1185">Reference proteome</keyword>
<accession>A0ABS5QM19</accession>
<sequence>MYKQKNIIKYYFFINLNTGKEINNAYVLETALVFNDNLEAVFTCMKSGKKY</sequence>
<reference evidence="1 3" key="2">
    <citation type="journal article" date="2021" name="Nat. Commun.">
        <title>Reductive evolution and unique predatory mode in the CPR bacterium Vampirococcus lugosii.</title>
        <authorList>
            <person name="Moreira D."/>
            <person name="Zivanovic Y."/>
            <person name="Lopez-Archilla A.I."/>
            <person name="Iniesto M."/>
            <person name="Lopez-Garcia P."/>
        </authorList>
    </citation>
    <scope>NUCLEOTIDE SEQUENCE [LARGE SCALE GENOMIC DNA]</scope>
    <source>
        <strain evidence="1">Chiprana</strain>
    </source>
</reference>